<protein>
    <submittedName>
        <fullName evidence="1">Uncharacterized protein</fullName>
    </submittedName>
</protein>
<reference evidence="1" key="1">
    <citation type="journal article" date="2014" name="Front. Microbiol.">
        <title>High frequency of phylogenetically diverse reductive dehalogenase-homologous genes in deep subseafloor sedimentary metagenomes.</title>
        <authorList>
            <person name="Kawai M."/>
            <person name="Futagami T."/>
            <person name="Toyoda A."/>
            <person name="Takaki Y."/>
            <person name="Nishi S."/>
            <person name="Hori S."/>
            <person name="Arai W."/>
            <person name="Tsubouchi T."/>
            <person name="Morono Y."/>
            <person name="Uchiyama I."/>
            <person name="Ito T."/>
            <person name="Fujiyama A."/>
            <person name="Inagaki F."/>
            <person name="Takami H."/>
        </authorList>
    </citation>
    <scope>NUCLEOTIDE SEQUENCE</scope>
    <source>
        <strain evidence="1">Expedition CK06-06</strain>
    </source>
</reference>
<gene>
    <name evidence="1" type="ORF">S01H4_37290</name>
</gene>
<accession>X1BTK3</accession>
<sequence length="66" mass="7419">MRYKSSNFMVLKDGVHWAGATTESDAKQIATALNLKERIEKLINGIGNHMPDDQIYSANDLKKVIK</sequence>
<dbReference type="EMBL" id="BART01020019">
    <property type="protein sequence ID" value="GAG99089.1"/>
    <property type="molecule type" value="Genomic_DNA"/>
</dbReference>
<proteinExistence type="predicted"/>
<evidence type="ECO:0000313" key="1">
    <source>
        <dbReference type="EMBL" id="GAG99089.1"/>
    </source>
</evidence>
<dbReference type="AlphaFoldDB" id="X1BTK3"/>
<name>X1BTK3_9ZZZZ</name>
<organism evidence="1">
    <name type="scientific">marine sediment metagenome</name>
    <dbReference type="NCBI Taxonomy" id="412755"/>
    <lineage>
        <taxon>unclassified sequences</taxon>
        <taxon>metagenomes</taxon>
        <taxon>ecological metagenomes</taxon>
    </lineage>
</organism>
<comment type="caution">
    <text evidence="1">The sequence shown here is derived from an EMBL/GenBank/DDBJ whole genome shotgun (WGS) entry which is preliminary data.</text>
</comment>